<dbReference type="InterPro" id="IPR013087">
    <property type="entry name" value="Znf_C2H2_type"/>
</dbReference>
<dbReference type="EMBL" id="GL379983">
    <property type="protein sequence ID" value="EGT40168.1"/>
    <property type="molecule type" value="Genomic_DNA"/>
</dbReference>
<keyword evidence="4" id="KW-1185">Reference proteome</keyword>
<proteinExistence type="predicted"/>
<accession>G0NYR7</accession>
<sequence>MDFNSSKDYHNQQVQLDEVNRMFPEDRPPVDWNQFFPQRAPSQNRAPASRPAPTPQAAPVQNQVPATQPAPTQNQAPEPAPAPLPQASQNVAPEQQTNANAGAEEQEVAGRELVRYDGGQPVAANHNTGNDNPAMMMMMNQTLQMVTNNMMTMHKEMMTQQKEMMTQQKEMNEKFLAQVQQSNNNFQVIVMQSIKDQVAAQLAAAPPPPPAPQPVVVAPQPVQIAPNAVPVAPRRARAAPKPAAANLKTKCPRVCYNRKQIGFKKQVGTREKVCCKFCTTTYNDRDDLVEHFLNAHKPLRHTVKTTTNKKK</sequence>
<dbReference type="AlphaFoldDB" id="G0NYR7"/>
<name>G0NYR7_CAEBE</name>
<feature type="compositionally biased region" description="Basic and acidic residues" evidence="1">
    <location>
        <begin position="1"/>
        <end position="10"/>
    </location>
</feature>
<organism evidence="4">
    <name type="scientific">Caenorhabditis brenneri</name>
    <name type="common">Nematode worm</name>
    <dbReference type="NCBI Taxonomy" id="135651"/>
    <lineage>
        <taxon>Eukaryota</taxon>
        <taxon>Metazoa</taxon>
        <taxon>Ecdysozoa</taxon>
        <taxon>Nematoda</taxon>
        <taxon>Chromadorea</taxon>
        <taxon>Rhabditida</taxon>
        <taxon>Rhabditina</taxon>
        <taxon>Rhabditomorpha</taxon>
        <taxon>Rhabditoidea</taxon>
        <taxon>Rhabditidae</taxon>
        <taxon>Peloderinae</taxon>
        <taxon>Caenorhabditis</taxon>
    </lineage>
</organism>
<dbReference type="Proteomes" id="UP000008068">
    <property type="component" value="Unassembled WGS sequence"/>
</dbReference>
<evidence type="ECO:0000313" key="4">
    <source>
        <dbReference type="Proteomes" id="UP000008068"/>
    </source>
</evidence>
<dbReference type="HOGENOM" id="CLU_973962_0_0_1"/>
<protein>
    <recommendedName>
        <fullName evidence="2">C2H2-type domain-containing protein</fullName>
    </recommendedName>
</protein>
<feature type="compositionally biased region" description="Basic and acidic residues" evidence="1">
    <location>
        <begin position="18"/>
        <end position="29"/>
    </location>
</feature>
<evidence type="ECO:0000313" key="3">
    <source>
        <dbReference type="EMBL" id="EGT40168.1"/>
    </source>
</evidence>
<evidence type="ECO:0000259" key="2">
    <source>
        <dbReference type="PROSITE" id="PS00028"/>
    </source>
</evidence>
<gene>
    <name evidence="3" type="ORF">CAEBREN_09105</name>
</gene>
<feature type="domain" description="C2H2-type" evidence="2">
    <location>
        <begin position="274"/>
        <end position="296"/>
    </location>
</feature>
<feature type="compositionally biased region" description="Low complexity" evidence="1">
    <location>
        <begin position="57"/>
        <end position="77"/>
    </location>
</feature>
<feature type="compositionally biased region" description="Polar residues" evidence="1">
    <location>
        <begin position="88"/>
        <end position="100"/>
    </location>
</feature>
<dbReference type="InParanoid" id="G0NYR7"/>
<feature type="region of interest" description="Disordered" evidence="1">
    <location>
        <begin position="1"/>
        <end position="106"/>
    </location>
</feature>
<evidence type="ECO:0000256" key="1">
    <source>
        <dbReference type="SAM" id="MobiDB-lite"/>
    </source>
</evidence>
<reference evidence="4" key="1">
    <citation type="submission" date="2011-07" db="EMBL/GenBank/DDBJ databases">
        <authorList>
            <consortium name="Caenorhabditis brenneri Sequencing and Analysis Consortium"/>
            <person name="Wilson R.K."/>
        </authorList>
    </citation>
    <scope>NUCLEOTIDE SEQUENCE [LARGE SCALE GENOMIC DNA]</scope>
    <source>
        <strain evidence="4">PB2801</strain>
    </source>
</reference>
<dbReference type="PROSITE" id="PS00028">
    <property type="entry name" value="ZINC_FINGER_C2H2_1"/>
    <property type="match status" value="1"/>
</dbReference>